<evidence type="ECO:0008006" key="5">
    <source>
        <dbReference type="Google" id="ProtNLM"/>
    </source>
</evidence>
<reference evidence="3" key="1">
    <citation type="submission" date="2022-06" db="EMBL/GenBank/DDBJ databases">
        <title>Sphingomicrobium sedimins sp. nov., a marine bacterium isolated from tidal flat.</title>
        <authorList>
            <person name="Kim C.-H."/>
            <person name="Yoo Y."/>
            <person name="Kim J.-J."/>
        </authorList>
    </citation>
    <scope>NUCLEOTIDE SEQUENCE</scope>
    <source>
        <strain evidence="3">GRR-S6-50</strain>
    </source>
</reference>
<dbReference type="InterPro" id="IPR018537">
    <property type="entry name" value="Peptidoglycan-bd_3"/>
</dbReference>
<dbReference type="Gene3D" id="1.20.141.10">
    <property type="entry name" value="Chitosanase, subunit A, domain 1"/>
    <property type="match status" value="1"/>
</dbReference>
<keyword evidence="4" id="KW-1185">Reference proteome</keyword>
<organism evidence="3 4">
    <name type="scientific">Sphingomicrobium sediminis</name>
    <dbReference type="NCBI Taxonomy" id="2950949"/>
    <lineage>
        <taxon>Bacteria</taxon>
        <taxon>Pseudomonadati</taxon>
        <taxon>Pseudomonadota</taxon>
        <taxon>Alphaproteobacteria</taxon>
        <taxon>Sphingomonadales</taxon>
        <taxon>Sphingomonadaceae</taxon>
        <taxon>Sphingomicrobium</taxon>
    </lineage>
</organism>
<dbReference type="CDD" id="cd13926">
    <property type="entry name" value="N-acetylmuramidase_GH108"/>
    <property type="match status" value="1"/>
</dbReference>
<evidence type="ECO:0000259" key="1">
    <source>
        <dbReference type="Pfam" id="PF05838"/>
    </source>
</evidence>
<dbReference type="Pfam" id="PF05838">
    <property type="entry name" value="Glyco_hydro_108"/>
    <property type="match status" value="1"/>
</dbReference>
<dbReference type="SUPFAM" id="SSF53955">
    <property type="entry name" value="Lysozyme-like"/>
    <property type="match status" value="1"/>
</dbReference>
<dbReference type="InterPro" id="IPR008565">
    <property type="entry name" value="TtsA-like_GH18_dom"/>
</dbReference>
<feature type="domain" description="Peptidoglycan binding" evidence="2">
    <location>
        <begin position="107"/>
        <end position="191"/>
    </location>
</feature>
<dbReference type="AlphaFoldDB" id="A0A9X2J3W5"/>
<comment type="caution">
    <text evidence="3">The sequence shown here is derived from an EMBL/GenBank/DDBJ whole genome shotgun (WGS) entry which is preliminary data.</text>
</comment>
<accession>A0A9X2J3W5</accession>
<evidence type="ECO:0000313" key="3">
    <source>
        <dbReference type="EMBL" id="MCM8557741.1"/>
    </source>
</evidence>
<name>A0A9X2J3W5_9SPHN</name>
<dbReference type="Proteomes" id="UP001155128">
    <property type="component" value="Unassembled WGS sequence"/>
</dbReference>
<dbReference type="RefSeq" id="WP_252114070.1">
    <property type="nucleotide sequence ID" value="NZ_JAMSHT010000001.1"/>
</dbReference>
<evidence type="ECO:0000313" key="4">
    <source>
        <dbReference type="Proteomes" id="UP001155128"/>
    </source>
</evidence>
<dbReference type="EMBL" id="JAMSHT010000001">
    <property type="protein sequence ID" value="MCM8557741.1"/>
    <property type="molecule type" value="Genomic_DNA"/>
</dbReference>
<protein>
    <recommendedName>
        <fullName evidence="5">Peptidoglycan binding protein</fullName>
    </recommendedName>
</protein>
<feature type="domain" description="TtsA-like Glycoside hydrolase family 108" evidence="1">
    <location>
        <begin position="21"/>
        <end position="103"/>
    </location>
</feature>
<sequence>MKPMEYASAEAKVDFVDRLVDALIERKGGFVDHPDDRGGATRWGITERVARAHGYAGPMRELPREEARHIYRRIYWLRPRFDDVAERLPLVAAELFDTGANMGPAVAATFLQRALNALNRQGRDYPDLVPDGRIGEKTLGALDAFLDKRGRKNGGIVIHRALEALQGARYLRLAETRPANESFLYGWLANRLGPVE</sequence>
<dbReference type="Pfam" id="PF09374">
    <property type="entry name" value="PG_binding_3"/>
    <property type="match status" value="1"/>
</dbReference>
<gene>
    <name evidence="3" type="ORF">NDO55_07905</name>
</gene>
<proteinExistence type="predicted"/>
<evidence type="ECO:0000259" key="2">
    <source>
        <dbReference type="Pfam" id="PF09374"/>
    </source>
</evidence>
<dbReference type="InterPro" id="IPR023346">
    <property type="entry name" value="Lysozyme-like_dom_sf"/>
</dbReference>